<evidence type="ECO:0000313" key="2">
    <source>
        <dbReference type="EMBL" id="RKS82672.1"/>
    </source>
</evidence>
<reference evidence="2 3" key="1">
    <citation type="submission" date="2018-10" db="EMBL/GenBank/DDBJ databases">
        <title>Genomic Encyclopedia of Archaeal and Bacterial Type Strains, Phase II (KMG-II): from individual species to whole genera.</title>
        <authorList>
            <person name="Goeker M."/>
        </authorList>
    </citation>
    <scope>NUCLEOTIDE SEQUENCE [LARGE SCALE GENOMIC DNA]</scope>
    <source>
        <strain evidence="2 3">DSM 11927</strain>
    </source>
</reference>
<proteinExistence type="predicted"/>
<feature type="region of interest" description="Disordered" evidence="1">
    <location>
        <begin position="1"/>
        <end position="20"/>
    </location>
</feature>
<name>A0A495R5Z7_9EURY</name>
<gene>
    <name evidence="2" type="ORF">BDK61_1984</name>
</gene>
<feature type="compositionally biased region" description="Polar residues" evidence="1">
    <location>
        <begin position="8"/>
        <end position="20"/>
    </location>
</feature>
<dbReference type="AlphaFoldDB" id="A0A495R5Z7"/>
<dbReference type="Proteomes" id="UP000268233">
    <property type="component" value="Unassembled WGS sequence"/>
</dbReference>
<evidence type="ECO:0000256" key="1">
    <source>
        <dbReference type="SAM" id="MobiDB-lite"/>
    </source>
</evidence>
<organism evidence="2 3">
    <name type="scientific">Haloarcula quadrata</name>
    <dbReference type="NCBI Taxonomy" id="182779"/>
    <lineage>
        <taxon>Archaea</taxon>
        <taxon>Methanobacteriati</taxon>
        <taxon>Methanobacteriota</taxon>
        <taxon>Stenosarchaea group</taxon>
        <taxon>Halobacteria</taxon>
        <taxon>Halobacteriales</taxon>
        <taxon>Haloarculaceae</taxon>
        <taxon>Haloarcula</taxon>
    </lineage>
</organism>
<accession>A0A495R5Z7</accession>
<comment type="caution">
    <text evidence="2">The sequence shown here is derived from an EMBL/GenBank/DDBJ whole genome shotgun (WGS) entry which is preliminary data.</text>
</comment>
<sequence length="45" mass="4665">MVLDSGHSRQGSQASISDISSPLAAVGTDGFILTQSEQETDNARS</sequence>
<protein>
    <submittedName>
        <fullName evidence="2">Uncharacterized protein</fullName>
    </submittedName>
</protein>
<evidence type="ECO:0000313" key="3">
    <source>
        <dbReference type="Proteomes" id="UP000268233"/>
    </source>
</evidence>
<dbReference type="EMBL" id="RBWW01000001">
    <property type="protein sequence ID" value="RKS82672.1"/>
    <property type="molecule type" value="Genomic_DNA"/>
</dbReference>
<keyword evidence="3" id="KW-1185">Reference proteome</keyword>